<organism evidence="2 3">
    <name type="scientific">Ancylostoma caninum</name>
    <name type="common">Dog hookworm</name>
    <dbReference type="NCBI Taxonomy" id="29170"/>
    <lineage>
        <taxon>Eukaryota</taxon>
        <taxon>Metazoa</taxon>
        <taxon>Ecdysozoa</taxon>
        <taxon>Nematoda</taxon>
        <taxon>Chromadorea</taxon>
        <taxon>Rhabditida</taxon>
        <taxon>Rhabditina</taxon>
        <taxon>Rhabditomorpha</taxon>
        <taxon>Strongyloidea</taxon>
        <taxon>Ancylostomatidae</taxon>
        <taxon>Ancylostomatinae</taxon>
        <taxon>Ancylostoma</taxon>
    </lineage>
</organism>
<dbReference type="OrthoDB" id="10332481at2759"/>
<gene>
    <name evidence="2" type="ORF">ANCCAN_03285</name>
</gene>
<name>A0A368H236_ANCCA</name>
<comment type="caution">
    <text evidence="2">The sequence shown here is derived from an EMBL/GenBank/DDBJ whole genome shotgun (WGS) entry which is preliminary data.</text>
</comment>
<reference evidence="2 3" key="1">
    <citation type="submission" date="2014-10" db="EMBL/GenBank/DDBJ databases">
        <title>Draft genome of the hookworm Ancylostoma caninum.</title>
        <authorList>
            <person name="Mitreva M."/>
        </authorList>
    </citation>
    <scope>NUCLEOTIDE SEQUENCE [LARGE SCALE GENOMIC DNA]</scope>
    <source>
        <strain evidence="2 3">Baltimore</strain>
    </source>
</reference>
<sequence>MQPSLNTTAFQHNALLSRIESMRSRKPERSSYAMCVEFKDIRLEIFVPDRVPSHLTVTNPHSGEHIVLAQAMAHICLSNCVNVEQLVQQFSRLIAPKAMNSADSLNRLYTPEQARRMTASLNKSPRGYENISVEDISAMAMALLLGFGVDMQNMNAYALLDVIRKNLRDAFTTYFDYQRRLHSGPRSEQPQAKKARAGSDSNEETNTT</sequence>
<dbReference type="AlphaFoldDB" id="A0A368H236"/>
<dbReference type="Proteomes" id="UP000252519">
    <property type="component" value="Unassembled WGS sequence"/>
</dbReference>
<evidence type="ECO:0000313" key="3">
    <source>
        <dbReference type="Proteomes" id="UP000252519"/>
    </source>
</evidence>
<accession>A0A368H236</accession>
<protein>
    <submittedName>
        <fullName evidence="2">Uncharacterized protein</fullName>
    </submittedName>
</protein>
<feature type="region of interest" description="Disordered" evidence="1">
    <location>
        <begin position="182"/>
        <end position="208"/>
    </location>
</feature>
<dbReference type="EMBL" id="JOJR01000021">
    <property type="protein sequence ID" value="RCN50672.1"/>
    <property type="molecule type" value="Genomic_DNA"/>
</dbReference>
<keyword evidence="3" id="KW-1185">Reference proteome</keyword>
<evidence type="ECO:0000256" key="1">
    <source>
        <dbReference type="SAM" id="MobiDB-lite"/>
    </source>
</evidence>
<evidence type="ECO:0000313" key="2">
    <source>
        <dbReference type="EMBL" id="RCN50672.1"/>
    </source>
</evidence>
<proteinExistence type="predicted"/>